<feature type="transmembrane region" description="Helical" evidence="7">
    <location>
        <begin position="92"/>
        <end position="115"/>
    </location>
</feature>
<dbReference type="Pfam" id="PF00528">
    <property type="entry name" value="BPD_transp_1"/>
    <property type="match status" value="1"/>
</dbReference>
<feature type="transmembrane region" description="Helical" evidence="7">
    <location>
        <begin position="256"/>
        <end position="273"/>
    </location>
</feature>
<dbReference type="InterPro" id="IPR000515">
    <property type="entry name" value="MetI-like"/>
</dbReference>
<comment type="caution">
    <text evidence="9">The sequence shown here is derived from an EMBL/GenBank/DDBJ whole genome shotgun (WGS) entry which is preliminary data.</text>
</comment>
<comment type="subcellular location">
    <subcellularLocation>
        <location evidence="1 7">Cell membrane</location>
        <topology evidence="1 7">Multi-pass membrane protein</topology>
    </subcellularLocation>
</comment>
<dbReference type="STRING" id="169679.CSACC_24100"/>
<protein>
    <submittedName>
        <fullName evidence="9">Phosphate-import permease protein PhnE</fullName>
    </submittedName>
</protein>
<keyword evidence="3" id="KW-1003">Cell membrane</keyword>
<keyword evidence="2 7" id="KW-0813">Transport</keyword>
<sequence length="283" mass="31116">MTEAAVKPYDINIRKDMFGRIKIKGKDSSQKYVKITLVTLAVLTVLAFSTFDYKGVDIIKAITQTLANMKNMFFEAELTHFTLSDAIHEIEITISLAFLTTVIGAAVALILGLFAAKNLSIPLVSNIIKAIVSFIRAVPTVLWVLIFAVTAGLGSEAAVIGMTFHTIGYLIKAYSETFEEIHEETLQALKASGASWWQIVFQAVLPSSMSYLLVWTFMRFEINFTNGVAMGAAAGAGGIGFELFMASDFYFNIREVGFITIAILICAISLEIFSTKIKVKYLK</sequence>
<dbReference type="GO" id="GO:0005886">
    <property type="term" value="C:plasma membrane"/>
    <property type="evidence" value="ECO:0007669"/>
    <property type="project" value="UniProtKB-SubCell"/>
</dbReference>
<reference evidence="9 10" key="1">
    <citation type="submission" date="2016-05" db="EMBL/GenBank/DDBJ databases">
        <title>Microbial solvent formation.</title>
        <authorList>
            <person name="Poehlein A."/>
            <person name="Montoya Solano J.D."/>
            <person name="Flitsch S."/>
            <person name="Krabben P."/>
            <person name="Duerre P."/>
            <person name="Daniel R."/>
        </authorList>
    </citation>
    <scope>NUCLEOTIDE SEQUENCE [LARGE SCALE GENOMIC DNA]</scope>
    <source>
        <strain evidence="9 10">L1-8</strain>
    </source>
</reference>
<comment type="similarity">
    <text evidence="7">Belongs to the binding-protein-dependent transport system permease family.</text>
</comment>
<evidence type="ECO:0000256" key="2">
    <source>
        <dbReference type="ARBA" id="ARBA00022448"/>
    </source>
</evidence>
<dbReference type="EMBL" id="LZYZ01000006">
    <property type="protein sequence ID" value="OOM10660.1"/>
    <property type="molecule type" value="Genomic_DNA"/>
</dbReference>
<feature type="transmembrane region" description="Helical" evidence="7">
    <location>
        <begin position="127"/>
        <end position="149"/>
    </location>
</feature>
<keyword evidence="5 7" id="KW-1133">Transmembrane helix</keyword>
<dbReference type="AlphaFoldDB" id="A0A1S8N2L8"/>
<organism evidence="9 10">
    <name type="scientific">Clostridium saccharobutylicum</name>
    <dbReference type="NCBI Taxonomy" id="169679"/>
    <lineage>
        <taxon>Bacteria</taxon>
        <taxon>Bacillati</taxon>
        <taxon>Bacillota</taxon>
        <taxon>Clostridia</taxon>
        <taxon>Eubacteriales</taxon>
        <taxon>Clostridiaceae</taxon>
        <taxon>Clostridium</taxon>
    </lineage>
</organism>
<keyword evidence="4 7" id="KW-0812">Transmembrane</keyword>
<feature type="transmembrane region" description="Helical" evidence="7">
    <location>
        <begin position="224"/>
        <end position="244"/>
    </location>
</feature>
<dbReference type="InterPro" id="IPR035906">
    <property type="entry name" value="MetI-like_sf"/>
</dbReference>
<evidence type="ECO:0000313" key="10">
    <source>
        <dbReference type="Proteomes" id="UP000191154"/>
    </source>
</evidence>
<proteinExistence type="inferred from homology"/>
<evidence type="ECO:0000256" key="5">
    <source>
        <dbReference type="ARBA" id="ARBA00022989"/>
    </source>
</evidence>
<dbReference type="PANTHER" id="PTHR30043:SF1">
    <property type="entry name" value="ABC TRANSPORT SYSTEM PERMEASE PROTEIN P69"/>
    <property type="match status" value="1"/>
</dbReference>
<feature type="domain" description="ABC transmembrane type-1" evidence="8">
    <location>
        <begin position="90"/>
        <end position="274"/>
    </location>
</feature>
<dbReference type="CDD" id="cd06261">
    <property type="entry name" value="TM_PBP2"/>
    <property type="match status" value="1"/>
</dbReference>
<dbReference type="SUPFAM" id="SSF161098">
    <property type="entry name" value="MetI-like"/>
    <property type="match status" value="1"/>
</dbReference>
<accession>A0A1S8N2L8</accession>
<dbReference type="RefSeq" id="WP_077866338.1">
    <property type="nucleotide sequence ID" value="NZ_LZYZ01000006.1"/>
</dbReference>
<dbReference type="PROSITE" id="PS50928">
    <property type="entry name" value="ABC_TM1"/>
    <property type="match status" value="1"/>
</dbReference>
<feature type="transmembrane region" description="Helical" evidence="7">
    <location>
        <begin position="32"/>
        <end position="51"/>
    </location>
</feature>
<dbReference type="PANTHER" id="PTHR30043">
    <property type="entry name" value="PHOSPHONATES TRANSPORT SYSTEM PERMEASE PROTEIN"/>
    <property type="match status" value="1"/>
</dbReference>
<evidence type="ECO:0000259" key="8">
    <source>
        <dbReference type="PROSITE" id="PS50928"/>
    </source>
</evidence>
<evidence type="ECO:0000256" key="7">
    <source>
        <dbReference type="RuleBase" id="RU363032"/>
    </source>
</evidence>
<evidence type="ECO:0000256" key="6">
    <source>
        <dbReference type="ARBA" id="ARBA00023136"/>
    </source>
</evidence>
<evidence type="ECO:0000313" key="9">
    <source>
        <dbReference type="EMBL" id="OOM10660.1"/>
    </source>
</evidence>
<evidence type="ECO:0000256" key="1">
    <source>
        <dbReference type="ARBA" id="ARBA00004651"/>
    </source>
</evidence>
<evidence type="ECO:0000256" key="3">
    <source>
        <dbReference type="ARBA" id="ARBA00022475"/>
    </source>
</evidence>
<evidence type="ECO:0000256" key="4">
    <source>
        <dbReference type="ARBA" id="ARBA00022692"/>
    </source>
</evidence>
<dbReference type="Proteomes" id="UP000191154">
    <property type="component" value="Unassembled WGS sequence"/>
</dbReference>
<dbReference type="Gene3D" id="1.10.3720.10">
    <property type="entry name" value="MetI-like"/>
    <property type="match status" value="1"/>
</dbReference>
<keyword evidence="6 7" id="KW-0472">Membrane</keyword>
<feature type="transmembrane region" description="Helical" evidence="7">
    <location>
        <begin position="196"/>
        <end position="217"/>
    </location>
</feature>
<dbReference type="GO" id="GO:0055085">
    <property type="term" value="P:transmembrane transport"/>
    <property type="evidence" value="ECO:0007669"/>
    <property type="project" value="InterPro"/>
</dbReference>
<gene>
    <name evidence="9" type="primary">phnE_1</name>
    <name evidence="9" type="ORF">CLOSAC_32810</name>
</gene>
<name>A0A1S8N2L8_CLOSA</name>